<accession>H6Q5P0</accession>
<dbReference type="PANTHER" id="PTHR10146:SF14">
    <property type="entry name" value="PYRIDOXAL PHOSPHATE HOMEOSTASIS PROTEIN"/>
    <property type="match status" value="1"/>
</dbReference>
<dbReference type="Gene3D" id="3.20.20.10">
    <property type="entry name" value="Alanine racemase"/>
    <property type="match status" value="1"/>
</dbReference>
<dbReference type="InterPro" id="IPR029066">
    <property type="entry name" value="PLP-binding_barrel"/>
</dbReference>
<keyword evidence="7" id="KW-1185">Reference proteome</keyword>
<protein>
    <recommendedName>
        <fullName evidence="2">Pyridoxal phosphate homeostasis protein</fullName>
        <shortName evidence="2">PLP homeostasis protein</shortName>
    </recommendedName>
</protein>
<name>H6Q5P0_WIGGL</name>
<dbReference type="NCBIfam" id="TIGR00044">
    <property type="entry name" value="YggS family pyridoxal phosphate-dependent enzyme"/>
    <property type="match status" value="1"/>
</dbReference>
<keyword evidence="1 2" id="KW-0663">Pyridoxal phosphate</keyword>
<organism evidence="6 7">
    <name type="scientific">Wigglesworthia glossinidia endosymbiont of Glossina morsitans morsitans</name>
    <name type="common">Yale colony</name>
    <dbReference type="NCBI Taxonomy" id="1142511"/>
    <lineage>
        <taxon>Bacteria</taxon>
        <taxon>Pseudomonadati</taxon>
        <taxon>Pseudomonadota</taxon>
        <taxon>Gammaproteobacteria</taxon>
        <taxon>Enterobacterales</taxon>
        <taxon>Erwiniaceae</taxon>
        <taxon>Wigglesworthia</taxon>
    </lineage>
</organism>
<reference evidence="6 7" key="1">
    <citation type="journal article" date="2012" name="MBio">
        <title>Insight into the transmission biology and species-specific functional capabilities of tsetse (Diptera: glossinidae) obligate symbiont wigglesworthia.</title>
        <authorList>
            <person name="Rio R.V."/>
            <person name="Symula R.E."/>
            <person name="Wang J."/>
            <person name="Lohs C."/>
            <person name="Wu Y.N."/>
            <person name="Snyder A.K."/>
            <person name="Bjornson R.D."/>
            <person name="Oshima K."/>
            <person name="Biehl B.S."/>
            <person name="Perna N.T."/>
            <person name="Hattori M."/>
            <person name="Aksoy S."/>
        </authorList>
    </citation>
    <scope>NUCLEOTIDE SEQUENCE [LARGE SCALE GENOMIC DNA]</scope>
    <source>
        <strain evidence="6">WGM</strain>
    </source>
</reference>
<evidence type="ECO:0000256" key="3">
    <source>
        <dbReference type="PIRSR" id="PIRSR004848-1"/>
    </source>
</evidence>
<comment type="subunit">
    <text evidence="2">Monomer.</text>
</comment>
<dbReference type="InterPro" id="IPR011078">
    <property type="entry name" value="PyrdxlP_homeostasis"/>
</dbReference>
<feature type="modified residue" description="N6-(pyridoxal phosphate)lysine" evidence="2 3">
    <location>
        <position position="36"/>
    </location>
</feature>
<dbReference type="PROSITE" id="PS01211">
    <property type="entry name" value="UPF0001"/>
    <property type="match status" value="1"/>
</dbReference>
<sequence>MHVIQENFKKIKELIKKSAKLYNKNPKNINLLVVSKSRSTEEIQLIQACKQNHFGESYAQEAINKILWFKKNQPKNKLVWHMIGLVQSNKSILVSKYFDWCHTIGHINVAKNLNKHREKVQKSLQVLIQINLNQEMSKYGANLKDVQTIAEFIHKKCIYLKLRGIMAIPIKTNNFVKQRANFYNLYQVFFNLQNIYPNIDILSTGMTNDMIAAIAEGSTLLRIGNGIFQNKK</sequence>
<dbReference type="SUPFAM" id="SSF51419">
    <property type="entry name" value="PLP-binding barrel"/>
    <property type="match status" value="1"/>
</dbReference>
<feature type="domain" description="Alanine racemase N-terminal" evidence="5">
    <location>
        <begin position="28"/>
        <end position="228"/>
    </location>
</feature>
<dbReference type="HAMAP" id="MF_02087">
    <property type="entry name" value="PLP_homeostasis"/>
    <property type="match status" value="1"/>
</dbReference>
<dbReference type="Pfam" id="PF01168">
    <property type="entry name" value="Ala_racemase_N"/>
    <property type="match status" value="1"/>
</dbReference>
<evidence type="ECO:0000256" key="1">
    <source>
        <dbReference type="ARBA" id="ARBA00022898"/>
    </source>
</evidence>
<comment type="similarity">
    <text evidence="2 4">Belongs to the pyridoxal phosphate-binding protein YggS/PROSC family.</text>
</comment>
<evidence type="ECO:0000256" key="4">
    <source>
        <dbReference type="RuleBase" id="RU004514"/>
    </source>
</evidence>
<dbReference type="OrthoDB" id="9804072at2"/>
<dbReference type="GO" id="GO:0030170">
    <property type="term" value="F:pyridoxal phosphate binding"/>
    <property type="evidence" value="ECO:0007669"/>
    <property type="project" value="UniProtKB-UniRule"/>
</dbReference>
<dbReference type="KEGG" id="wgl:WIGMOR_0084"/>
<proteinExistence type="inferred from homology"/>
<dbReference type="AlphaFoldDB" id="H6Q5P0"/>
<evidence type="ECO:0000256" key="2">
    <source>
        <dbReference type="HAMAP-Rule" id="MF_02087"/>
    </source>
</evidence>
<dbReference type="PANTHER" id="PTHR10146">
    <property type="entry name" value="PROLINE SYNTHETASE CO-TRANSCRIBED BACTERIAL HOMOLOG PROTEIN"/>
    <property type="match status" value="1"/>
</dbReference>
<gene>
    <name evidence="6" type="primary">yggS</name>
    <name evidence="6" type="ORF">WIGMOR_0084</name>
</gene>
<evidence type="ECO:0000313" key="7">
    <source>
        <dbReference type="Proteomes" id="UP000009061"/>
    </source>
</evidence>
<dbReference type="InterPro" id="IPR001608">
    <property type="entry name" value="Ala_racemase_N"/>
</dbReference>
<dbReference type="Proteomes" id="UP000009061">
    <property type="component" value="Chromosome"/>
</dbReference>
<dbReference type="HOGENOM" id="CLU_059988_0_1_6"/>
<evidence type="ECO:0000259" key="5">
    <source>
        <dbReference type="Pfam" id="PF01168"/>
    </source>
</evidence>
<comment type="function">
    <text evidence="2">Pyridoxal 5'-phosphate (PLP)-binding protein, which is involved in PLP homeostasis.</text>
</comment>
<evidence type="ECO:0000313" key="6">
    <source>
        <dbReference type="EMBL" id="AFA40944.1"/>
    </source>
</evidence>
<comment type="cofactor">
    <cofactor evidence="3">
        <name>pyridoxal 5'-phosphate</name>
        <dbReference type="ChEBI" id="CHEBI:597326"/>
    </cofactor>
</comment>
<dbReference type="PIRSF" id="PIRSF004848">
    <property type="entry name" value="YBL036c_PLPDEIII"/>
    <property type="match status" value="1"/>
</dbReference>
<dbReference type="EMBL" id="CP003315">
    <property type="protein sequence ID" value="AFA40944.1"/>
    <property type="molecule type" value="Genomic_DNA"/>
</dbReference>
<dbReference type="STRING" id="1142511.WIGMOR_0084"/>
<dbReference type="eggNOG" id="COG0325">
    <property type="taxonomic scope" value="Bacteria"/>
</dbReference>